<accession>A0A4V4HAL1</accession>
<dbReference type="AlphaFoldDB" id="A0A4V4HAL1"/>
<organism evidence="1 2">
    <name type="scientific">Dendrothele bispora (strain CBS 962.96)</name>
    <dbReference type="NCBI Taxonomy" id="1314807"/>
    <lineage>
        <taxon>Eukaryota</taxon>
        <taxon>Fungi</taxon>
        <taxon>Dikarya</taxon>
        <taxon>Basidiomycota</taxon>
        <taxon>Agaricomycotina</taxon>
        <taxon>Agaricomycetes</taxon>
        <taxon>Agaricomycetidae</taxon>
        <taxon>Agaricales</taxon>
        <taxon>Agaricales incertae sedis</taxon>
        <taxon>Dendrothele</taxon>
    </lineage>
</organism>
<proteinExistence type="predicted"/>
<name>A0A4V4HAL1_DENBC</name>
<sequence>MSQAPTIQLPRSLARPDYTEVSKAALQSIAPELADVPLGYIRWSLRLQQAQMTEGLNALVPSHTPNYLPKTHLPSHLTIPLHHSYPSSVAPAYPTHALAVSSGFDPTNSEPYALIIPIHSLVLIAHCARLPTLPFDGSVCHESPSRVRIPVITIVLPSPRGFPILLKFLYTHSLESVLRSLVSLPSAQQSLGLSHETVLQIMNSPSTLRQLAQDHCERSNYNMQMLTTQAAHVKDFWPDVVALGVNDMALWDTLDLAWEVVLGAMNICAWTVDGSMMIP</sequence>
<reference evidence="1 2" key="1">
    <citation type="journal article" date="2019" name="Nat. Ecol. Evol.">
        <title>Megaphylogeny resolves global patterns of mushroom evolution.</title>
        <authorList>
            <person name="Varga T."/>
            <person name="Krizsan K."/>
            <person name="Foldi C."/>
            <person name="Dima B."/>
            <person name="Sanchez-Garcia M."/>
            <person name="Sanchez-Ramirez S."/>
            <person name="Szollosi G.J."/>
            <person name="Szarkandi J.G."/>
            <person name="Papp V."/>
            <person name="Albert L."/>
            <person name="Andreopoulos W."/>
            <person name="Angelini C."/>
            <person name="Antonin V."/>
            <person name="Barry K.W."/>
            <person name="Bougher N.L."/>
            <person name="Buchanan P."/>
            <person name="Buyck B."/>
            <person name="Bense V."/>
            <person name="Catcheside P."/>
            <person name="Chovatia M."/>
            <person name="Cooper J."/>
            <person name="Damon W."/>
            <person name="Desjardin D."/>
            <person name="Finy P."/>
            <person name="Geml J."/>
            <person name="Haridas S."/>
            <person name="Hughes K."/>
            <person name="Justo A."/>
            <person name="Karasinski D."/>
            <person name="Kautmanova I."/>
            <person name="Kiss B."/>
            <person name="Kocsube S."/>
            <person name="Kotiranta H."/>
            <person name="LaButti K.M."/>
            <person name="Lechner B.E."/>
            <person name="Liimatainen K."/>
            <person name="Lipzen A."/>
            <person name="Lukacs Z."/>
            <person name="Mihaltcheva S."/>
            <person name="Morgado L.N."/>
            <person name="Niskanen T."/>
            <person name="Noordeloos M.E."/>
            <person name="Ohm R.A."/>
            <person name="Ortiz-Santana B."/>
            <person name="Ovrebo C."/>
            <person name="Racz N."/>
            <person name="Riley R."/>
            <person name="Savchenko A."/>
            <person name="Shiryaev A."/>
            <person name="Soop K."/>
            <person name="Spirin V."/>
            <person name="Szebenyi C."/>
            <person name="Tomsovsky M."/>
            <person name="Tulloss R.E."/>
            <person name="Uehling J."/>
            <person name="Grigoriev I.V."/>
            <person name="Vagvolgyi C."/>
            <person name="Papp T."/>
            <person name="Martin F.M."/>
            <person name="Miettinen O."/>
            <person name="Hibbett D.S."/>
            <person name="Nagy L.G."/>
        </authorList>
    </citation>
    <scope>NUCLEOTIDE SEQUENCE [LARGE SCALE GENOMIC DNA]</scope>
    <source>
        <strain evidence="1 2">CBS 962.96</strain>
    </source>
</reference>
<protein>
    <recommendedName>
        <fullName evidence="3">BTB domain-containing protein</fullName>
    </recommendedName>
</protein>
<gene>
    <name evidence="1" type="ORF">K435DRAFT_771416</name>
</gene>
<dbReference type="Proteomes" id="UP000297245">
    <property type="component" value="Unassembled WGS sequence"/>
</dbReference>
<dbReference type="EMBL" id="ML181534">
    <property type="protein sequence ID" value="THU75785.1"/>
    <property type="molecule type" value="Genomic_DNA"/>
</dbReference>
<keyword evidence="2" id="KW-1185">Reference proteome</keyword>
<evidence type="ECO:0000313" key="1">
    <source>
        <dbReference type="EMBL" id="THU75785.1"/>
    </source>
</evidence>
<dbReference type="OrthoDB" id="2523383at2759"/>
<evidence type="ECO:0000313" key="2">
    <source>
        <dbReference type="Proteomes" id="UP000297245"/>
    </source>
</evidence>
<dbReference type="CDD" id="cd18186">
    <property type="entry name" value="BTB_POZ_ZBTB_KLHL-like"/>
    <property type="match status" value="1"/>
</dbReference>
<evidence type="ECO:0008006" key="3">
    <source>
        <dbReference type="Google" id="ProtNLM"/>
    </source>
</evidence>